<organism evidence="2 3">
    <name type="scientific">Paenibacillus larvae subsp. pulvifaciens</name>
    <dbReference type="NCBI Taxonomy" id="1477"/>
    <lineage>
        <taxon>Bacteria</taxon>
        <taxon>Bacillati</taxon>
        <taxon>Bacillota</taxon>
        <taxon>Bacilli</taxon>
        <taxon>Bacillales</taxon>
        <taxon>Paenibacillaceae</taxon>
        <taxon>Paenibacillus</taxon>
    </lineage>
</organism>
<reference evidence="2 3" key="1">
    <citation type="submission" date="2017-03" db="EMBL/GenBank/DDBJ databases">
        <title>Paenibacillus larvae genome sequencing.</title>
        <authorList>
            <person name="Dingman D.W."/>
        </authorList>
    </citation>
    <scope>NUCLEOTIDE SEQUENCE [LARGE SCALE GENOMIC DNA]</scope>
    <source>
        <strain evidence="2 3">SAG 10367</strain>
    </source>
</reference>
<accession>A0A1V0UPT3</accession>
<gene>
    <name evidence="2" type="ORF">B7C51_04815</name>
</gene>
<feature type="compositionally biased region" description="Basic and acidic residues" evidence="1">
    <location>
        <begin position="51"/>
        <end position="65"/>
    </location>
</feature>
<evidence type="ECO:0000313" key="3">
    <source>
        <dbReference type="Proteomes" id="UP000192727"/>
    </source>
</evidence>
<dbReference type="RefSeq" id="WP_083038938.1">
    <property type="nucleotide sequence ID" value="NZ_CP020557.1"/>
</dbReference>
<dbReference type="Proteomes" id="UP000192727">
    <property type="component" value="Chromosome"/>
</dbReference>
<dbReference type="AlphaFoldDB" id="A0A1V0UPT3"/>
<name>A0A1V0UPT3_9BACL</name>
<evidence type="ECO:0000256" key="1">
    <source>
        <dbReference type="SAM" id="MobiDB-lite"/>
    </source>
</evidence>
<dbReference type="EMBL" id="CP020557">
    <property type="protein sequence ID" value="ARF67293.1"/>
    <property type="molecule type" value="Genomic_DNA"/>
</dbReference>
<evidence type="ECO:0000313" key="2">
    <source>
        <dbReference type="EMBL" id="ARF67293.1"/>
    </source>
</evidence>
<proteinExistence type="predicted"/>
<protein>
    <submittedName>
        <fullName evidence="2">Uncharacterized protein</fullName>
    </submittedName>
</protein>
<feature type="compositionally biased region" description="Low complexity" evidence="1">
    <location>
        <begin position="36"/>
        <end position="47"/>
    </location>
</feature>
<sequence length="181" mass="20480">MKRNIAIVVLSLLVISLGVMNYRNLQEIRSLENEVSSAKSKTSSTPPNTEQKAETVEDNKPKEKNDAQKVNAEFIKAFFEYDDLAAQIEKVKKLTTERGLLKAYPSGMSTERSGELVTKIGGVETFEKIDEKDNKYVEYINEFNQTISFGGKKNRVKRIVKTGLKLVDGTWKVNNVELMNQ</sequence>
<feature type="region of interest" description="Disordered" evidence="1">
    <location>
        <begin position="33"/>
        <end position="65"/>
    </location>
</feature>